<dbReference type="InterPro" id="IPR007298">
    <property type="entry name" value="Cu-R_lipoprotein_NlpE"/>
</dbReference>
<dbReference type="Pfam" id="PF03724">
    <property type="entry name" value="META"/>
    <property type="match status" value="1"/>
</dbReference>
<protein>
    <recommendedName>
        <fullName evidence="2">DUF306 domain-containing protein</fullName>
    </recommendedName>
</protein>
<feature type="signal peptide" evidence="1">
    <location>
        <begin position="1"/>
        <end position="27"/>
    </location>
</feature>
<dbReference type="PATRIC" id="fig|1195246.3.peg.2580"/>
<keyword evidence="4" id="KW-1185">Reference proteome</keyword>
<reference evidence="3 4" key="1">
    <citation type="journal article" date="2012" name="J. Bacteriol.">
        <title>Genome Sequence of Pectin-Degrading Alishewanella agri, Isolated from Landfill Soil.</title>
        <authorList>
            <person name="Kim J."/>
            <person name="Jung J."/>
            <person name="Sung J.S."/>
            <person name="Chun J."/>
            <person name="Park W."/>
        </authorList>
    </citation>
    <scope>NUCLEOTIDE SEQUENCE [LARGE SCALE GENOMIC DNA]</scope>
    <source>
        <strain evidence="3 4">BL06</strain>
    </source>
</reference>
<name>I8U815_9ALTE</name>
<dbReference type="InterPro" id="IPR053147">
    <property type="entry name" value="Hsp_HslJ-like"/>
</dbReference>
<gene>
    <name evidence="3" type="ORF">AGRI_12996</name>
</gene>
<dbReference type="Gene3D" id="2.40.128.640">
    <property type="match status" value="1"/>
</dbReference>
<evidence type="ECO:0000313" key="3">
    <source>
        <dbReference type="EMBL" id="EIW88123.1"/>
    </source>
</evidence>
<dbReference type="STRING" id="1195246.AGRI_12996"/>
<dbReference type="PANTHER" id="PTHR35535:SF1">
    <property type="entry name" value="HEAT SHOCK PROTEIN HSLJ"/>
    <property type="match status" value="1"/>
</dbReference>
<dbReference type="PROSITE" id="PS51257">
    <property type="entry name" value="PROKAR_LIPOPROTEIN"/>
    <property type="match status" value="1"/>
</dbReference>
<dbReference type="PANTHER" id="PTHR35535">
    <property type="entry name" value="HEAT SHOCK PROTEIN HSLJ"/>
    <property type="match status" value="1"/>
</dbReference>
<sequence>MLKRALYLPLFVATTAMLLSGCSPEPAGNAGPASTSTAAAMSSNSRNALDWAGTYQGVLPCASCEGIKTTITLTADGQYQLQSIYLGEEPANQFDESGSFSWDDSGGKIRLNSESNEARWFRVEENALRQLDLEAELISGELAEHYRLAKVSTDVAASTAPDPVVAALIDRDWQLIELAGQAVAADSGAFIHFSADGKVWGSAGCNRFSGSWQPAAYRLALGQLASTMMACNEEKMQLEQAMLAQLALADNYSLGDGQLSLNKARMAPLARFKLKADPE</sequence>
<dbReference type="Gene3D" id="2.40.128.270">
    <property type="match status" value="1"/>
</dbReference>
<accession>I8U815</accession>
<dbReference type="Pfam" id="PF04170">
    <property type="entry name" value="NlpE"/>
    <property type="match status" value="1"/>
</dbReference>
<keyword evidence="1" id="KW-0732">Signal</keyword>
<evidence type="ECO:0000313" key="4">
    <source>
        <dbReference type="Proteomes" id="UP000035062"/>
    </source>
</evidence>
<dbReference type="eggNOG" id="COG3187">
    <property type="taxonomic scope" value="Bacteria"/>
</dbReference>
<evidence type="ECO:0000259" key="2">
    <source>
        <dbReference type="Pfam" id="PF03724"/>
    </source>
</evidence>
<comment type="caution">
    <text evidence="3">The sequence shown here is derived from an EMBL/GenBank/DDBJ whole genome shotgun (WGS) entry which is preliminary data.</text>
</comment>
<evidence type="ECO:0000256" key="1">
    <source>
        <dbReference type="SAM" id="SignalP"/>
    </source>
</evidence>
<dbReference type="eggNOG" id="COG3015">
    <property type="taxonomic scope" value="Bacteria"/>
</dbReference>
<dbReference type="AlphaFoldDB" id="I8U815"/>
<proteinExistence type="predicted"/>
<feature type="chain" id="PRO_5003714800" description="DUF306 domain-containing protein" evidence="1">
    <location>
        <begin position="28"/>
        <end position="279"/>
    </location>
</feature>
<dbReference type="EMBL" id="AKKU01000025">
    <property type="protein sequence ID" value="EIW88123.1"/>
    <property type="molecule type" value="Genomic_DNA"/>
</dbReference>
<feature type="domain" description="DUF306" evidence="2">
    <location>
        <begin position="167"/>
        <end position="273"/>
    </location>
</feature>
<dbReference type="Proteomes" id="UP000035062">
    <property type="component" value="Unassembled WGS sequence"/>
</dbReference>
<organism evidence="3 4">
    <name type="scientific">Alishewanella agri BL06</name>
    <dbReference type="NCBI Taxonomy" id="1195246"/>
    <lineage>
        <taxon>Bacteria</taxon>
        <taxon>Pseudomonadati</taxon>
        <taxon>Pseudomonadota</taxon>
        <taxon>Gammaproteobacteria</taxon>
        <taxon>Alteromonadales</taxon>
        <taxon>Alteromonadaceae</taxon>
        <taxon>Alishewanella</taxon>
    </lineage>
</organism>
<dbReference type="InterPro" id="IPR038670">
    <property type="entry name" value="HslJ-like_sf"/>
</dbReference>
<dbReference type="InterPro" id="IPR005184">
    <property type="entry name" value="DUF306_Meta_HslJ"/>
</dbReference>
<dbReference type="RefSeq" id="WP_008985387.1">
    <property type="nucleotide sequence ID" value="NZ_AKKU01000025.1"/>
</dbReference>